<dbReference type="Pfam" id="PF04236">
    <property type="entry name" value="Transp_Tc5_C"/>
    <property type="match status" value="1"/>
</dbReference>
<evidence type="ECO:0000313" key="12">
    <source>
        <dbReference type="Proteomes" id="UP000005239"/>
    </source>
</evidence>
<evidence type="ECO:0000256" key="4">
    <source>
        <dbReference type="ARBA" id="ARBA00023040"/>
    </source>
</evidence>
<feature type="region of interest" description="Disordered" evidence="9">
    <location>
        <begin position="312"/>
        <end position="339"/>
    </location>
</feature>
<proteinExistence type="predicted"/>
<reference evidence="11" key="2">
    <citation type="submission" date="2022-06" db="UniProtKB">
        <authorList>
            <consortium name="EnsemblMetazoa"/>
        </authorList>
    </citation>
    <scope>IDENTIFICATION</scope>
    <source>
        <strain evidence="11">PS312</strain>
    </source>
</reference>
<accession>A0A2A6CNS3</accession>
<feature type="transmembrane region" description="Helical" evidence="10">
    <location>
        <begin position="1080"/>
        <end position="1101"/>
    </location>
</feature>
<dbReference type="FunFam" id="1.20.1070.10:FF:000924">
    <property type="entry name" value="Uncharacterized protein"/>
    <property type="match status" value="1"/>
</dbReference>
<keyword evidence="5 10" id="KW-0472">Membrane</keyword>
<name>A0A2A6CNS3_PRIPA</name>
<dbReference type="PANTHER" id="PTHR24232">
    <property type="entry name" value="G-PROTEIN COUPLED RECEPTOR"/>
    <property type="match status" value="1"/>
</dbReference>
<comment type="subcellular location">
    <subcellularLocation>
        <location evidence="1">Membrane</location>
        <topology evidence="1">Multi-pass membrane protein</topology>
    </subcellularLocation>
</comment>
<dbReference type="Pfam" id="PF00001">
    <property type="entry name" value="7tm_1"/>
    <property type="match status" value="2"/>
</dbReference>
<evidence type="ECO:0000256" key="1">
    <source>
        <dbReference type="ARBA" id="ARBA00004141"/>
    </source>
</evidence>
<feature type="transmembrane region" description="Helical" evidence="10">
    <location>
        <begin position="756"/>
        <end position="778"/>
    </location>
</feature>
<keyword evidence="4" id="KW-0297">G-protein coupled receptor</keyword>
<reference evidence="12" key="1">
    <citation type="journal article" date="2008" name="Nat. Genet.">
        <title>The Pristionchus pacificus genome provides a unique perspective on nematode lifestyle and parasitism.</title>
        <authorList>
            <person name="Dieterich C."/>
            <person name="Clifton S.W."/>
            <person name="Schuster L.N."/>
            <person name="Chinwalla A."/>
            <person name="Delehaunty K."/>
            <person name="Dinkelacker I."/>
            <person name="Fulton L."/>
            <person name="Fulton R."/>
            <person name="Godfrey J."/>
            <person name="Minx P."/>
            <person name="Mitreva M."/>
            <person name="Roeseler W."/>
            <person name="Tian H."/>
            <person name="Witte H."/>
            <person name="Yang S.P."/>
            <person name="Wilson R.K."/>
            <person name="Sommer R.J."/>
        </authorList>
    </citation>
    <scope>NUCLEOTIDE SEQUENCE [LARGE SCALE GENOMIC DNA]</scope>
    <source>
        <strain evidence="12">PS312</strain>
    </source>
</reference>
<feature type="transmembrane region" description="Helical" evidence="10">
    <location>
        <begin position="903"/>
        <end position="931"/>
    </location>
</feature>
<dbReference type="EnsemblMetazoa" id="PPA12301.1">
    <property type="protein sequence ID" value="PPA12301.1"/>
    <property type="gene ID" value="WBGene00101855"/>
</dbReference>
<keyword evidence="8" id="KW-0807">Transducer</keyword>
<keyword evidence="3 10" id="KW-1133">Transmembrane helix</keyword>
<gene>
    <name evidence="11" type="primary">WBGene00101855</name>
</gene>
<evidence type="ECO:0000256" key="5">
    <source>
        <dbReference type="ARBA" id="ARBA00023136"/>
    </source>
</evidence>
<dbReference type="Gene3D" id="1.20.1070.10">
    <property type="entry name" value="Rhodopsin 7-helix transmembrane proteins"/>
    <property type="match status" value="2"/>
</dbReference>
<evidence type="ECO:0000256" key="3">
    <source>
        <dbReference type="ARBA" id="ARBA00022989"/>
    </source>
</evidence>
<feature type="transmembrane region" description="Helical" evidence="10">
    <location>
        <begin position="679"/>
        <end position="697"/>
    </location>
</feature>
<keyword evidence="2 10" id="KW-0812">Transmembrane</keyword>
<feature type="transmembrane region" description="Helical" evidence="10">
    <location>
        <begin position="35"/>
        <end position="53"/>
    </location>
</feature>
<keyword evidence="6" id="KW-0675">Receptor</keyword>
<accession>A0A8R1U9Z1</accession>
<feature type="transmembrane region" description="Helical" evidence="10">
    <location>
        <begin position="99"/>
        <end position="120"/>
    </location>
</feature>
<evidence type="ECO:0000256" key="9">
    <source>
        <dbReference type="SAM" id="MobiDB-lite"/>
    </source>
</evidence>
<dbReference type="GO" id="GO:0005886">
    <property type="term" value="C:plasma membrane"/>
    <property type="evidence" value="ECO:0000318"/>
    <property type="project" value="GO_Central"/>
</dbReference>
<feature type="transmembrane region" description="Helical" evidence="10">
    <location>
        <begin position="140"/>
        <end position="160"/>
    </location>
</feature>
<feature type="transmembrane region" description="Helical" evidence="10">
    <location>
        <begin position="65"/>
        <end position="87"/>
    </location>
</feature>
<feature type="transmembrane region" description="Helical" evidence="10">
    <location>
        <begin position="718"/>
        <end position="744"/>
    </location>
</feature>
<dbReference type="Proteomes" id="UP000005239">
    <property type="component" value="Unassembled WGS sequence"/>
</dbReference>
<feature type="transmembrane region" description="Helical" evidence="10">
    <location>
        <begin position="229"/>
        <end position="254"/>
    </location>
</feature>
<sequence length="1102" mass="125290">MQPKSQVGIALDYLSSEEDPDQEYQLSTAYEIERAMYEVAIVLGIIASVYTIRKFTHCCKENRCAAARLISYKISLSVADALILFWYGGDALCRLYKFIATFAFYLTGNMQVLIAFDRLVTMTHLTEVHVKEEKGYNTRLFLMVAWALALFSSVPQLFIFKVVYVNEDADCPQCTSIWNEYTVLLDREGERRASARNSAENTSMIPSFNTSSIRDEWIRMQELEKMYNILHISMMCIIPYLFELVLYALIVSYLSDATKGEFSGFRRFAYKKILRTCRPDKRENIASKDAESCPVLEMEDVSSGSSKMILHRRRSKSLGSSPTRECGTNRPDNPTEQQLECPSRRVSIAVATRAARLEVHDSRVLRTRRATHPPRRVNELISNGTDAPWVQTVATVRRNAKRKAFLMLSFNLIFWLPYCFHAIASSIVEMNYFQFQFACALVGGERAGGIERAQTVGRGQGGETQVDQEIGSQHRKRLKSILLAKKIDYRVSQRDNLLKFVSQLHWCMGADRFKGVVSYGFYKGGFTTTKPAPFESPKDYMFGSGSMAACDNCSSLSCTKCSRCEKPHCFHCFWIKLHRSYNSTPGAKLSKNYLFPEFSTRRRLEPTNDLSQLGSRIGRIYGASRFTAVWERKSKNVGNPDAVYLLLSNGGTLSTLWHPAEQDSDQEYHLPLAYEIERAMYEVAIVVGIFVSAYTLCKFSRCYKENRSVAARLLSYKISLSVADALILFVYAPTQAVWITTFWWYGGDALCRLYKFISAFAFYLTGHMQVLIAFDRLVTMSHLTEVRAKGAKNYNTRLCLTVAWMLALVPSLPQLFIFKLTYVNGNDDCPQCTSIWAVSRLFFCLILQRMNTAYSSKLSAHARTRQVNRIRHTDAGMCEGMRNEETDCSICKADSLTFQIYNIVHISMICIIPYSLELILYALIISILAEARKGEFSGFRRFVYKFARSLEKANISSNCSNAILKCDRSRSLDSSPTRDSGMQRNDDQGLPARLLRSDAAGAEKPALAVYDSALLHASQRRATYPPRSVKNPYGAIAPWVRTLNTVRRNAKRKALLMLSFNLIFWLPYCFHAIASSFVELNYFQFQFACALVVFNAITNILL</sequence>
<dbReference type="InterPro" id="IPR017452">
    <property type="entry name" value="GPCR_Rhodpsn_7TM"/>
</dbReference>
<dbReference type="InterPro" id="IPR007350">
    <property type="entry name" value="Transposase_Tc5_C"/>
</dbReference>
<evidence type="ECO:0000256" key="6">
    <source>
        <dbReference type="ARBA" id="ARBA00023170"/>
    </source>
</evidence>
<dbReference type="InterPro" id="IPR000276">
    <property type="entry name" value="GPCR_Rhodpsn"/>
</dbReference>
<evidence type="ECO:0000256" key="2">
    <source>
        <dbReference type="ARBA" id="ARBA00022692"/>
    </source>
</evidence>
<keyword evidence="12" id="KW-1185">Reference proteome</keyword>
<protein>
    <submittedName>
        <fullName evidence="11">G protein-coupled receptor</fullName>
    </submittedName>
</protein>
<evidence type="ECO:0000256" key="8">
    <source>
        <dbReference type="ARBA" id="ARBA00023224"/>
    </source>
</evidence>
<keyword evidence="7" id="KW-0325">Glycoprotein</keyword>
<feature type="transmembrane region" description="Helical" evidence="10">
    <location>
        <begin position="798"/>
        <end position="818"/>
    </location>
</feature>
<feature type="transmembrane region" description="Helical" evidence="10">
    <location>
        <begin position="404"/>
        <end position="424"/>
    </location>
</feature>
<dbReference type="GO" id="GO:0007186">
    <property type="term" value="P:G protein-coupled receptor signaling pathway"/>
    <property type="evidence" value="ECO:0000318"/>
    <property type="project" value="GO_Central"/>
</dbReference>
<dbReference type="OrthoDB" id="6435638at2759"/>
<dbReference type="AlphaFoldDB" id="A0A2A6CNS3"/>
<evidence type="ECO:0000256" key="7">
    <source>
        <dbReference type="ARBA" id="ARBA00023180"/>
    </source>
</evidence>
<feature type="transmembrane region" description="Helical" evidence="10">
    <location>
        <begin position="1054"/>
        <end position="1074"/>
    </location>
</feature>
<dbReference type="SUPFAM" id="SSF81321">
    <property type="entry name" value="Family A G protein-coupled receptor-like"/>
    <property type="match status" value="2"/>
</dbReference>
<feature type="compositionally biased region" description="Polar residues" evidence="9">
    <location>
        <begin position="330"/>
        <end position="339"/>
    </location>
</feature>
<dbReference type="PANTHER" id="PTHR24232:SF53">
    <property type="entry name" value="G-PROTEIN COUPLED RECEPTORS FAMILY 1 PROFILE DOMAIN-CONTAINING PROTEIN"/>
    <property type="match status" value="1"/>
</dbReference>
<dbReference type="PROSITE" id="PS50262">
    <property type="entry name" value="G_PROTEIN_RECEP_F1_2"/>
    <property type="match status" value="2"/>
</dbReference>
<organism evidence="11 12">
    <name type="scientific">Pristionchus pacificus</name>
    <name type="common">Parasitic nematode worm</name>
    <dbReference type="NCBI Taxonomy" id="54126"/>
    <lineage>
        <taxon>Eukaryota</taxon>
        <taxon>Metazoa</taxon>
        <taxon>Ecdysozoa</taxon>
        <taxon>Nematoda</taxon>
        <taxon>Chromadorea</taxon>
        <taxon>Rhabditida</taxon>
        <taxon>Rhabditina</taxon>
        <taxon>Diplogasteromorpha</taxon>
        <taxon>Diplogasteroidea</taxon>
        <taxon>Neodiplogasteridae</taxon>
        <taxon>Pristionchus</taxon>
    </lineage>
</organism>
<evidence type="ECO:0000313" key="11">
    <source>
        <dbReference type="EnsemblMetazoa" id="PPA12301.1"/>
    </source>
</evidence>
<dbReference type="GO" id="GO:0004930">
    <property type="term" value="F:G protein-coupled receptor activity"/>
    <property type="evidence" value="ECO:0000318"/>
    <property type="project" value="GO_Central"/>
</dbReference>
<evidence type="ECO:0000256" key="10">
    <source>
        <dbReference type="SAM" id="Phobius"/>
    </source>
</evidence>